<gene>
    <name evidence="4" type="ORF">SAMN04488096_104316</name>
</gene>
<evidence type="ECO:0000313" key="4">
    <source>
        <dbReference type="EMBL" id="SHI79624.1"/>
    </source>
</evidence>
<dbReference type="RefSeq" id="WP_073150044.1">
    <property type="nucleotide sequence ID" value="NZ_FQYY01000004.1"/>
</dbReference>
<keyword evidence="2" id="KW-0676">Redox-active center</keyword>
<dbReference type="AlphaFoldDB" id="A0A1M6E261"/>
<sequence length="166" mass="18900">MAHITFKGEDFKTIGELPQKGEKAPNFNLINQNLETVNLTDYRGKRLILNIFPSIDTNVCATSVRNFNKRAKDLKNTEVLCISRDLPFAQKRFVKAEDLKEVIMLSDFQTLEFGKKYGLEIENGPFQNLLSRVVIVLDEEGKVLHAQQVTEIAEEPNYLSALKTLL</sequence>
<dbReference type="EMBL" id="FQYY01000004">
    <property type="protein sequence ID" value="SHI79624.1"/>
    <property type="molecule type" value="Genomic_DNA"/>
</dbReference>
<protein>
    <submittedName>
        <fullName evidence="4">Thiol peroxidase (Atypical 2-Cys peroxiredoxin)</fullName>
    </submittedName>
</protein>
<reference evidence="4 5" key="1">
    <citation type="submission" date="2016-11" db="EMBL/GenBank/DDBJ databases">
        <authorList>
            <person name="Jaros S."/>
            <person name="Januszkiewicz K."/>
            <person name="Wedrychowicz H."/>
        </authorList>
    </citation>
    <scope>NUCLEOTIDE SEQUENCE [LARGE SCALE GENOMIC DNA]</scope>
    <source>
        <strain evidence="4 5">DSM 21425</strain>
    </source>
</reference>
<dbReference type="InterPro" id="IPR050455">
    <property type="entry name" value="Tpx_Peroxidase_subfamily"/>
</dbReference>
<evidence type="ECO:0000259" key="3">
    <source>
        <dbReference type="PROSITE" id="PS51352"/>
    </source>
</evidence>
<keyword evidence="4" id="KW-0575">Peroxidase</keyword>
<keyword evidence="1" id="KW-1015">Disulfide bond</keyword>
<dbReference type="Proteomes" id="UP000184225">
    <property type="component" value="Unassembled WGS sequence"/>
</dbReference>
<dbReference type="NCBIfam" id="NF001808">
    <property type="entry name" value="PRK00522.1"/>
    <property type="match status" value="1"/>
</dbReference>
<name>A0A1M6E261_9FLAO</name>
<dbReference type="InterPro" id="IPR036249">
    <property type="entry name" value="Thioredoxin-like_sf"/>
</dbReference>
<evidence type="ECO:0000256" key="2">
    <source>
        <dbReference type="ARBA" id="ARBA00023284"/>
    </source>
</evidence>
<keyword evidence="4" id="KW-0560">Oxidoreductase</keyword>
<dbReference type="PANTHER" id="PTHR43110:SF1">
    <property type="entry name" value="THIOL PEROXIDASE"/>
    <property type="match status" value="1"/>
</dbReference>
<accession>A0A1M6E261</accession>
<evidence type="ECO:0000313" key="5">
    <source>
        <dbReference type="Proteomes" id="UP000184225"/>
    </source>
</evidence>
<organism evidence="4 5">
    <name type="scientific">Mesonia phycicola</name>
    <dbReference type="NCBI Taxonomy" id="579105"/>
    <lineage>
        <taxon>Bacteria</taxon>
        <taxon>Pseudomonadati</taxon>
        <taxon>Bacteroidota</taxon>
        <taxon>Flavobacteriia</taxon>
        <taxon>Flavobacteriales</taxon>
        <taxon>Flavobacteriaceae</taxon>
        <taxon>Mesonia</taxon>
    </lineage>
</organism>
<dbReference type="STRING" id="579105.SAMN04488096_104316"/>
<dbReference type="PROSITE" id="PS51352">
    <property type="entry name" value="THIOREDOXIN_2"/>
    <property type="match status" value="1"/>
</dbReference>
<dbReference type="Pfam" id="PF08534">
    <property type="entry name" value="Redoxin"/>
    <property type="match status" value="1"/>
</dbReference>
<dbReference type="PANTHER" id="PTHR43110">
    <property type="entry name" value="THIOL PEROXIDASE"/>
    <property type="match status" value="1"/>
</dbReference>
<dbReference type="InterPro" id="IPR002065">
    <property type="entry name" value="TPX"/>
</dbReference>
<dbReference type="GO" id="GO:0008379">
    <property type="term" value="F:thioredoxin peroxidase activity"/>
    <property type="evidence" value="ECO:0007669"/>
    <property type="project" value="InterPro"/>
</dbReference>
<dbReference type="OrthoDB" id="9781543at2"/>
<dbReference type="InterPro" id="IPR013766">
    <property type="entry name" value="Thioredoxin_domain"/>
</dbReference>
<dbReference type="CDD" id="cd03014">
    <property type="entry name" value="PRX_Atyp2cys"/>
    <property type="match status" value="1"/>
</dbReference>
<feature type="domain" description="Thioredoxin" evidence="3">
    <location>
        <begin position="18"/>
        <end position="166"/>
    </location>
</feature>
<dbReference type="Gene3D" id="3.40.30.10">
    <property type="entry name" value="Glutaredoxin"/>
    <property type="match status" value="1"/>
</dbReference>
<keyword evidence="5" id="KW-1185">Reference proteome</keyword>
<evidence type="ECO:0000256" key="1">
    <source>
        <dbReference type="ARBA" id="ARBA00023157"/>
    </source>
</evidence>
<dbReference type="InterPro" id="IPR013740">
    <property type="entry name" value="Redoxin"/>
</dbReference>
<dbReference type="SUPFAM" id="SSF52833">
    <property type="entry name" value="Thioredoxin-like"/>
    <property type="match status" value="1"/>
</dbReference>
<proteinExistence type="predicted"/>